<keyword evidence="1" id="KW-0732">Signal</keyword>
<protein>
    <submittedName>
        <fullName evidence="2">(pine wood nematode) hypothetical protein</fullName>
    </submittedName>
</protein>
<dbReference type="Proteomes" id="UP000582659">
    <property type="component" value="Unassembled WGS sequence"/>
</dbReference>
<reference evidence="2" key="2">
    <citation type="submission" date="2020-09" db="EMBL/GenBank/DDBJ databases">
        <authorList>
            <person name="Kikuchi T."/>
        </authorList>
    </citation>
    <scope>NUCLEOTIDE SEQUENCE</scope>
    <source>
        <strain evidence="2">Ka4C1</strain>
    </source>
</reference>
<reference evidence="5" key="1">
    <citation type="submission" date="2016-11" db="UniProtKB">
        <authorList>
            <consortium name="WormBaseParasite"/>
        </authorList>
    </citation>
    <scope>IDENTIFICATION</scope>
</reference>
<dbReference type="EMBL" id="CAJFCV020000004">
    <property type="protein sequence ID" value="CAG9114121.1"/>
    <property type="molecule type" value="Genomic_DNA"/>
</dbReference>
<dbReference type="Proteomes" id="UP000659654">
    <property type="component" value="Unassembled WGS sequence"/>
</dbReference>
<evidence type="ECO:0000313" key="4">
    <source>
        <dbReference type="Proteomes" id="UP000659654"/>
    </source>
</evidence>
<evidence type="ECO:0000313" key="3">
    <source>
        <dbReference type="Proteomes" id="UP000095284"/>
    </source>
</evidence>
<proteinExistence type="predicted"/>
<name>A0A1I7RUH0_BURXY</name>
<evidence type="ECO:0000313" key="5">
    <source>
        <dbReference type="WBParaSite" id="BXY_0438000.1"/>
    </source>
</evidence>
<feature type="chain" id="PRO_5036308661" evidence="1">
    <location>
        <begin position="19"/>
        <end position="113"/>
    </location>
</feature>
<sequence>MFKLTVFVLILFIAFGDSQVIKTTLRPVRPIMIGVPPVSCAKICVSPVGAVGLGGECECKDAAGNIQAVSDMDVRKSRILCGATCVRTSQRYSNYPKFGEACKCLASEPNFPL</sequence>
<dbReference type="WBParaSite" id="BXY_0438000.1">
    <property type="protein sequence ID" value="BXY_0438000.1"/>
    <property type="gene ID" value="BXY_0438000"/>
</dbReference>
<keyword evidence="4" id="KW-1185">Reference proteome</keyword>
<accession>A0A1I7RUH0</accession>
<evidence type="ECO:0000313" key="2">
    <source>
        <dbReference type="EMBL" id="CAD5225116.1"/>
    </source>
</evidence>
<dbReference type="EMBL" id="CAJFDI010000004">
    <property type="protein sequence ID" value="CAD5225116.1"/>
    <property type="molecule type" value="Genomic_DNA"/>
</dbReference>
<organism evidence="3 5">
    <name type="scientific">Bursaphelenchus xylophilus</name>
    <name type="common">Pinewood nematode worm</name>
    <name type="synonym">Aphelenchoides xylophilus</name>
    <dbReference type="NCBI Taxonomy" id="6326"/>
    <lineage>
        <taxon>Eukaryota</taxon>
        <taxon>Metazoa</taxon>
        <taxon>Ecdysozoa</taxon>
        <taxon>Nematoda</taxon>
        <taxon>Chromadorea</taxon>
        <taxon>Rhabditida</taxon>
        <taxon>Tylenchina</taxon>
        <taxon>Tylenchomorpha</taxon>
        <taxon>Aphelenchoidea</taxon>
        <taxon>Aphelenchoididae</taxon>
        <taxon>Bursaphelenchus</taxon>
    </lineage>
</organism>
<evidence type="ECO:0000256" key="1">
    <source>
        <dbReference type="SAM" id="SignalP"/>
    </source>
</evidence>
<gene>
    <name evidence="2" type="ORF">BXYJ_LOCUS8383</name>
</gene>
<feature type="signal peptide" evidence="1">
    <location>
        <begin position="1"/>
        <end position="18"/>
    </location>
</feature>
<dbReference type="Proteomes" id="UP000095284">
    <property type="component" value="Unplaced"/>
</dbReference>
<dbReference type="AlphaFoldDB" id="A0A1I7RUH0"/>